<organism evidence="3">
    <name type="scientific">Thrips palmi</name>
    <name type="common">Melon thrips</name>
    <dbReference type="NCBI Taxonomy" id="161013"/>
    <lineage>
        <taxon>Eukaryota</taxon>
        <taxon>Metazoa</taxon>
        <taxon>Ecdysozoa</taxon>
        <taxon>Arthropoda</taxon>
        <taxon>Hexapoda</taxon>
        <taxon>Insecta</taxon>
        <taxon>Pterygota</taxon>
        <taxon>Neoptera</taxon>
        <taxon>Paraneoptera</taxon>
        <taxon>Thysanoptera</taxon>
        <taxon>Terebrantia</taxon>
        <taxon>Thripoidea</taxon>
        <taxon>Thripidae</taxon>
        <taxon>Thrips</taxon>
    </lineage>
</organism>
<proteinExistence type="predicted"/>
<keyword evidence="2" id="KW-1185">Reference proteome</keyword>
<keyword evidence="1" id="KW-0472">Membrane</keyword>
<keyword evidence="1" id="KW-1133">Transmembrane helix</keyword>
<dbReference type="Proteomes" id="UP000515158">
    <property type="component" value="Unplaced"/>
</dbReference>
<evidence type="ECO:0000313" key="2">
    <source>
        <dbReference type="Proteomes" id="UP000515158"/>
    </source>
</evidence>
<dbReference type="GeneID" id="117645503"/>
<evidence type="ECO:0000313" key="3">
    <source>
        <dbReference type="RefSeq" id="XP_034241690.1"/>
    </source>
</evidence>
<dbReference type="KEGG" id="tpal:117645503"/>
<feature type="transmembrane region" description="Helical" evidence="1">
    <location>
        <begin position="87"/>
        <end position="109"/>
    </location>
</feature>
<gene>
    <name evidence="3" type="primary">LOC117645503</name>
</gene>
<keyword evidence="1" id="KW-0812">Transmembrane</keyword>
<accession>A0A6P8YVY2</accession>
<sequence length="114" mass="12687">MDWSTGRHRSRAVKIRVGAARRACLRFETCLVRGSRLAVSTQLHIALHICSAEADVWACVDLHVKTILHRFEVSRWAPPSSPRGCGALAAVAVVVVWTHCLFTIDVMFVTMCSR</sequence>
<name>A0A6P8YVY2_THRPL</name>
<reference evidence="3" key="1">
    <citation type="submission" date="2025-08" db="UniProtKB">
        <authorList>
            <consortium name="RefSeq"/>
        </authorList>
    </citation>
    <scope>IDENTIFICATION</scope>
    <source>
        <tissue evidence="3">Total insect</tissue>
    </source>
</reference>
<protein>
    <submittedName>
        <fullName evidence="3">Uncharacterized protein LOC117645503</fullName>
    </submittedName>
</protein>
<dbReference type="AlphaFoldDB" id="A0A6P8YVY2"/>
<dbReference type="RefSeq" id="XP_034241690.1">
    <property type="nucleotide sequence ID" value="XM_034385799.1"/>
</dbReference>
<evidence type="ECO:0000256" key="1">
    <source>
        <dbReference type="SAM" id="Phobius"/>
    </source>
</evidence>
<dbReference type="InParanoid" id="A0A6P8YVY2"/>